<dbReference type="eggNOG" id="ENOG50336FX">
    <property type="taxonomic scope" value="Bacteria"/>
</dbReference>
<sequence length="150" mass="17140">MTLIILTGFVLPWITGIYLYRKAPKIFYTTAPITALIAVVFNQAGIQLGLWKVHPMPGVMLLDSIFLDLGIFTIAGAWFTYFYVYKNIKPIWIYCLFIGGMAGLEGFALLIETLSYNEDWNFFYTFLMYVGGFLVIGRISKVLKKLHVFP</sequence>
<dbReference type="KEGG" id="hhd:HBHAL_2417"/>
<feature type="transmembrane region" description="Helical" evidence="1">
    <location>
        <begin position="122"/>
        <end position="140"/>
    </location>
</feature>
<dbReference type="EMBL" id="HE717023">
    <property type="protein sequence ID" value="CCG44762.1"/>
    <property type="molecule type" value="Genomic_DNA"/>
</dbReference>
<dbReference type="PATRIC" id="fig|866895.3.peg.1425"/>
<feature type="transmembrane region" description="Helical" evidence="1">
    <location>
        <begin position="65"/>
        <end position="84"/>
    </location>
</feature>
<keyword evidence="1" id="KW-0812">Transmembrane</keyword>
<keyword evidence="1" id="KW-1133">Transmembrane helix</keyword>
<evidence type="ECO:0000256" key="1">
    <source>
        <dbReference type="SAM" id="Phobius"/>
    </source>
</evidence>
<feature type="transmembrane region" description="Helical" evidence="1">
    <location>
        <begin position="91"/>
        <end position="110"/>
    </location>
</feature>
<gene>
    <name evidence="2" type="ordered locus">HBHAL_2417</name>
</gene>
<keyword evidence="1" id="KW-0472">Membrane</keyword>
<dbReference type="AlphaFoldDB" id="I0JKU2"/>
<protein>
    <submittedName>
        <fullName evidence="2">Uncharacterized protein</fullName>
    </submittedName>
</protein>
<evidence type="ECO:0000313" key="2">
    <source>
        <dbReference type="EMBL" id="CCG44762.1"/>
    </source>
</evidence>
<dbReference type="Proteomes" id="UP000007397">
    <property type="component" value="Chromosome"/>
</dbReference>
<organism evidence="2 3">
    <name type="scientific">Halobacillus halophilus (strain ATCC 35676 / DSM 2266 / JCM 20832 / KCTC 3685 / LMG 17431 / NBRC 102448 / NCIMB 2269)</name>
    <name type="common">Sporosarcina halophila</name>
    <dbReference type="NCBI Taxonomy" id="866895"/>
    <lineage>
        <taxon>Bacteria</taxon>
        <taxon>Bacillati</taxon>
        <taxon>Bacillota</taxon>
        <taxon>Bacilli</taxon>
        <taxon>Bacillales</taxon>
        <taxon>Bacillaceae</taxon>
        <taxon>Halobacillus</taxon>
    </lineage>
</organism>
<dbReference type="HOGENOM" id="CLU_144078_0_0_9"/>
<name>I0JKU2_HALH3</name>
<accession>I0JKU2</accession>
<reference evidence="2 3" key="1">
    <citation type="journal article" date="2013" name="Environ. Microbiol.">
        <title>Chloride and organic osmolytes: a hybrid strategy to cope with elevated salinities by the moderately halophilic, chloride-dependent bacterium Halobacillus halophilus.</title>
        <authorList>
            <person name="Saum S.H."/>
            <person name="Pfeiffer F."/>
            <person name="Palm P."/>
            <person name="Rampp M."/>
            <person name="Schuster S.C."/>
            <person name="Muller V."/>
            <person name="Oesterhelt D."/>
        </authorList>
    </citation>
    <scope>NUCLEOTIDE SEQUENCE [LARGE SCALE GENOMIC DNA]</scope>
    <source>
        <strain evidence="3">ATCC 35676 / DSM 2266 / JCM 20832 / KCTC 3685 / LMG 17431 / NBRC 102448 / NCIMB 2269</strain>
    </source>
</reference>
<proteinExistence type="predicted"/>
<feature type="transmembrane region" description="Helical" evidence="1">
    <location>
        <begin position="26"/>
        <end position="45"/>
    </location>
</feature>
<evidence type="ECO:0000313" key="3">
    <source>
        <dbReference type="Proteomes" id="UP000007397"/>
    </source>
</evidence>
<keyword evidence="3" id="KW-1185">Reference proteome</keyword>